<accession>A0A6A6X6T7</accession>
<feature type="compositionally biased region" description="Polar residues" evidence="1">
    <location>
        <begin position="31"/>
        <end position="41"/>
    </location>
</feature>
<gene>
    <name evidence="2" type="ORF">K505DRAFT_326433</name>
</gene>
<keyword evidence="3" id="KW-1185">Reference proteome</keyword>
<protein>
    <submittedName>
        <fullName evidence="2">Uncharacterized protein</fullName>
    </submittedName>
</protein>
<dbReference type="OrthoDB" id="4179406at2759"/>
<name>A0A6A6X6T7_9PLEO</name>
<sequence>MSKPRFQRLRGSLGDSWGDAEYESDGGASIHSASEISSDVGSDSDFEEQQDMATPLPNRAMRASSRTPQDTPVKTPANRILPRNSESPKSSPQSQPRSYPSTPGSKSLEPSFIMPSMYQPADSPYNGSPLRNSNSISSSMRIPRYRGPSASSSANPSPRLGNRRKPTKRSLQPEADADTDHSPLNYINVFLNYVLWPLSRYLLSIIGHAAEYLKPFIGMACALLVLSFALMAASGYLKAAVQTTLTPLCIIPGSSHFLPFCAYPAQPQDMPYPDFEEAMNIQSSLEDIVYESKDAYKLPGTMKRSEATIRDLRSLVKYSKLPSRIELEVEFTSFIETAGEAVRDLTRFNAKVGHTMDQVLSTNSWTMQVLQGLDEKEASYGLISKLASSLSLTAGSPNLSQHIHDQYVRHVSKIKDDIAALVQNAEALMAILDNLDNRLQLIFEIAIRDGLIVGKNRDELLSQLWTKLGGNRGQRQELERTLALLSKVTQYRKQAAEHVRLTSLRLHDIEAGLENLRDGVAAPEVLGWRDDVPLSYHISIMEKASERLKDARGEARLLEREANRRGLGDEVGEKALPGNSGEMPTVYAKGL</sequence>
<reference evidence="2" key="1">
    <citation type="journal article" date="2020" name="Stud. Mycol.">
        <title>101 Dothideomycetes genomes: a test case for predicting lifestyles and emergence of pathogens.</title>
        <authorList>
            <person name="Haridas S."/>
            <person name="Albert R."/>
            <person name="Binder M."/>
            <person name="Bloem J."/>
            <person name="Labutti K."/>
            <person name="Salamov A."/>
            <person name="Andreopoulos B."/>
            <person name="Baker S."/>
            <person name="Barry K."/>
            <person name="Bills G."/>
            <person name="Bluhm B."/>
            <person name="Cannon C."/>
            <person name="Castanera R."/>
            <person name="Culley D."/>
            <person name="Daum C."/>
            <person name="Ezra D."/>
            <person name="Gonzalez J."/>
            <person name="Henrissat B."/>
            <person name="Kuo A."/>
            <person name="Liang C."/>
            <person name="Lipzen A."/>
            <person name="Lutzoni F."/>
            <person name="Magnuson J."/>
            <person name="Mondo S."/>
            <person name="Nolan M."/>
            <person name="Ohm R."/>
            <person name="Pangilinan J."/>
            <person name="Park H.-J."/>
            <person name="Ramirez L."/>
            <person name="Alfaro M."/>
            <person name="Sun H."/>
            <person name="Tritt A."/>
            <person name="Yoshinaga Y."/>
            <person name="Zwiers L.-H."/>
            <person name="Turgeon B."/>
            <person name="Goodwin S."/>
            <person name="Spatafora J."/>
            <person name="Crous P."/>
            <person name="Grigoriev I."/>
        </authorList>
    </citation>
    <scope>NUCLEOTIDE SEQUENCE</scope>
    <source>
        <strain evidence="2">CBS 109.77</strain>
    </source>
</reference>
<evidence type="ECO:0000313" key="2">
    <source>
        <dbReference type="EMBL" id="KAF2792039.1"/>
    </source>
</evidence>
<feature type="compositionally biased region" description="Low complexity" evidence="1">
    <location>
        <begin position="85"/>
        <end position="103"/>
    </location>
</feature>
<feature type="region of interest" description="Disordered" evidence="1">
    <location>
        <begin position="568"/>
        <end position="591"/>
    </location>
</feature>
<evidence type="ECO:0000313" key="3">
    <source>
        <dbReference type="Proteomes" id="UP000799757"/>
    </source>
</evidence>
<proteinExistence type="predicted"/>
<evidence type="ECO:0000256" key="1">
    <source>
        <dbReference type="SAM" id="MobiDB-lite"/>
    </source>
</evidence>
<dbReference type="EMBL" id="MU001989">
    <property type="protein sequence ID" value="KAF2792039.1"/>
    <property type="molecule type" value="Genomic_DNA"/>
</dbReference>
<dbReference type="Proteomes" id="UP000799757">
    <property type="component" value="Unassembled WGS sequence"/>
</dbReference>
<organism evidence="2 3">
    <name type="scientific">Melanomma pulvis-pyrius CBS 109.77</name>
    <dbReference type="NCBI Taxonomy" id="1314802"/>
    <lineage>
        <taxon>Eukaryota</taxon>
        <taxon>Fungi</taxon>
        <taxon>Dikarya</taxon>
        <taxon>Ascomycota</taxon>
        <taxon>Pezizomycotina</taxon>
        <taxon>Dothideomycetes</taxon>
        <taxon>Pleosporomycetidae</taxon>
        <taxon>Pleosporales</taxon>
        <taxon>Melanommataceae</taxon>
        <taxon>Melanomma</taxon>
    </lineage>
</organism>
<dbReference type="AlphaFoldDB" id="A0A6A6X6T7"/>
<feature type="region of interest" description="Disordered" evidence="1">
    <location>
        <begin position="1"/>
        <end position="178"/>
    </location>
</feature>
<feature type="compositionally biased region" description="Low complexity" evidence="1">
    <location>
        <begin position="128"/>
        <end position="158"/>
    </location>
</feature>